<evidence type="ECO:0000313" key="1">
    <source>
        <dbReference type="EMBL" id="CAA9993831.1"/>
    </source>
</evidence>
<dbReference type="EMBL" id="CADCXU010001267">
    <property type="protein sequence ID" value="CAA9993831.1"/>
    <property type="molecule type" value="Genomic_DNA"/>
</dbReference>
<sequence>MPSKENNFVLIYFTSHRKRYLSNVFHYWEPSCCTEELRGSSRSENRFESYLKLLKGSEVIYTLLDAMYIPALLSFIGRFINHARQPNGSASRRRRVVWLIIELPKNVQLPKNV</sequence>
<name>A0A6H5FWW1_9HEMI</name>
<dbReference type="AlphaFoldDB" id="A0A6H5FWW1"/>
<protein>
    <submittedName>
        <fullName evidence="1">Uncharacterized protein</fullName>
    </submittedName>
</protein>
<accession>A0A6H5FWW1</accession>
<organism evidence="1 2">
    <name type="scientific">Nesidiocoris tenuis</name>
    <dbReference type="NCBI Taxonomy" id="355587"/>
    <lineage>
        <taxon>Eukaryota</taxon>
        <taxon>Metazoa</taxon>
        <taxon>Ecdysozoa</taxon>
        <taxon>Arthropoda</taxon>
        <taxon>Hexapoda</taxon>
        <taxon>Insecta</taxon>
        <taxon>Pterygota</taxon>
        <taxon>Neoptera</taxon>
        <taxon>Paraneoptera</taxon>
        <taxon>Hemiptera</taxon>
        <taxon>Heteroptera</taxon>
        <taxon>Panheteroptera</taxon>
        <taxon>Cimicomorpha</taxon>
        <taxon>Miridae</taxon>
        <taxon>Dicyphina</taxon>
        <taxon>Nesidiocoris</taxon>
    </lineage>
</organism>
<proteinExistence type="predicted"/>
<dbReference type="Proteomes" id="UP000479000">
    <property type="component" value="Unassembled WGS sequence"/>
</dbReference>
<keyword evidence="2" id="KW-1185">Reference proteome</keyword>
<reference evidence="1 2" key="1">
    <citation type="submission" date="2020-02" db="EMBL/GenBank/DDBJ databases">
        <authorList>
            <person name="Ferguson B K."/>
        </authorList>
    </citation>
    <scope>NUCLEOTIDE SEQUENCE [LARGE SCALE GENOMIC DNA]</scope>
</reference>
<gene>
    <name evidence="1" type="ORF">NTEN_LOCUS707</name>
</gene>
<feature type="non-terminal residue" evidence="1">
    <location>
        <position position="113"/>
    </location>
</feature>
<evidence type="ECO:0000313" key="2">
    <source>
        <dbReference type="Proteomes" id="UP000479000"/>
    </source>
</evidence>